<keyword evidence="3" id="KW-1185">Reference proteome</keyword>
<gene>
    <name evidence="2" type="ORF">KSP40_PGU013384</name>
</gene>
<sequence length="156" mass="17506">MPRRQRRTSRQQDTASAPESQQSGTQAPPSSNPRPLDHPQHDHPPASRPPNLSEWTDDQVFLLTNCISGNPPTYQGTTNRIFANLPTYQDTPEWWAECATFMPDKSPEEVRNMAIYCNQHYNRTSAPPTANPVGNEETNRSAIQEESSEPSTSEPC</sequence>
<organism evidence="2 3">
    <name type="scientific">Platanthera guangdongensis</name>
    <dbReference type="NCBI Taxonomy" id="2320717"/>
    <lineage>
        <taxon>Eukaryota</taxon>
        <taxon>Viridiplantae</taxon>
        <taxon>Streptophyta</taxon>
        <taxon>Embryophyta</taxon>
        <taxon>Tracheophyta</taxon>
        <taxon>Spermatophyta</taxon>
        <taxon>Magnoliopsida</taxon>
        <taxon>Liliopsida</taxon>
        <taxon>Asparagales</taxon>
        <taxon>Orchidaceae</taxon>
        <taxon>Orchidoideae</taxon>
        <taxon>Orchideae</taxon>
        <taxon>Orchidinae</taxon>
        <taxon>Platanthera</taxon>
    </lineage>
</organism>
<feature type="compositionally biased region" description="Polar residues" evidence="1">
    <location>
        <begin position="13"/>
        <end position="29"/>
    </location>
</feature>
<protein>
    <submittedName>
        <fullName evidence="2">Uncharacterized protein</fullName>
    </submittedName>
</protein>
<dbReference type="Proteomes" id="UP001412067">
    <property type="component" value="Unassembled WGS sequence"/>
</dbReference>
<dbReference type="EMBL" id="JBBWWR010000004">
    <property type="protein sequence ID" value="KAK8968106.1"/>
    <property type="molecule type" value="Genomic_DNA"/>
</dbReference>
<feature type="region of interest" description="Disordered" evidence="1">
    <location>
        <begin position="124"/>
        <end position="156"/>
    </location>
</feature>
<evidence type="ECO:0000313" key="3">
    <source>
        <dbReference type="Proteomes" id="UP001412067"/>
    </source>
</evidence>
<feature type="compositionally biased region" description="Basic and acidic residues" evidence="1">
    <location>
        <begin position="35"/>
        <end position="45"/>
    </location>
</feature>
<accession>A0ABR2MXG5</accession>
<proteinExistence type="predicted"/>
<feature type="region of interest" description="Disordered" evidence="1">
    <location>
        <begin position="1"/>
        <end position="56"/>
    </location>
</feature>
<evidence type="ECO:0000256" key="1">
    <source>
        <dbReference type="SAM" id="MobiDB-lite"/>
    </source>
</evidence>
<comment type="caution">
    <text evidence="2">The sequence shown here is derived from an EMBL/GenBank/DDBJ whole genome shotgun (WGS) entry which is preliminary data.</text>
</comment>
<name>A0ABR2MXG5_9ASPA</name>
<evidence type="ECO:0000313" key="2">
    <source>
        <dbReference type="EMBL" id="KAK8968106.1"/>
    </source>
</evidence>
<reference evidence="2 3" key="1">
    <citation type="journal article" date="2022" name="Nat. Plants">
        <title>Genomes of leafy and leafless Platanthera orchids illuminate the evolution of mycoheterotrophy.</title>
        <authorList>
            <person name="Li M.H."/>
            <person name="Liu K.W."/>
            <person name="Li Z."/>
            <person name="Lu H.C."/>
            <person name="Ye Q.L."/>
            <person name="Zhang D."/>
            <person name="Wang J.Y."/>
            <person name="Li Y.F."/>
            <person name="Zhong Z.M."/>
            <person name="Liu X."/>
            <person name="Yu X."/>
            <person name="Liu D.K."/>
            <person name="Tu X.D."/>
            <person name="Liu B."/>
            <person name="Hao Y."/>
            <person name="Liao X.Y."/>
            <person name="Jiang Y.T."/>
            <person name="Sun W.H."/>
            <person name="Chen J."/>
            <person name="Chen Y.Q."/>
            <person name="Ai Y."/>
            <person name="Zhai J.W."/>
            <person name="Wu S.S."/>
            <person name="Zhou Z."/>
            <person name="Hsiao Y.Y."/>
            <person name="Wu W.L."/>
            <person name="Chen Y.Y."/>
            <person name="Lin Y.F."/>
            <person name="Hsu J.L."/>
            <person name="Li C.Y."/>
            <person name="Wang Z.W."/>
            <person name="Zhao X."/>
            <person name="Zhong W.Y."/>
            <person name="Ma X.K."/>
            <person name="Ma L."/>
            <person name="Huang J."/>
            <person name="Chen G.Z."/>
            <person name="Huang M.Z."/>
            <person name="Huang L."/>
            <person name="Peng D.H."/>
            <person name="Luo Y.B."/>
            <person name="Zou S.Q."/>
            <person name="Chen S.P."/>
            <person name="Lan S."/>
            <person name="Tsai W.C."/>
            <person name="Van de Peer Y."/>
            <person name="Liu Z.J."/>
        </authorList>
    </citation>
    <scope>NUCLEOTIDE SEQUENCE [LARGE SCALE GENOMIC DNA]</scope>
    <source>
        <strain evidence="2">Lor288</strain>
    </source>
</reference>